<keyword evidence="5 7" id="KW-0472">Membrane</keyword>
<evidence type="ECO:0000256" key="4">
    <source>
        <dbReference type="ARBA" id="ARBA00022989"/>
    </source>
</evidence>
<evidence type="ECO:0000256" key="7">
    <source>
        <dbReference type="SAM" id="Phobius"/>
    </source>
</evidence>
<dbReference type="PANTHER" id="PTHR43840">
    <property type="entry name" value="MITOCHONDRIAL METAL TRANSPORTER 1-RELATED"/>
    <property type="match status" value="1"/>
</dbReference>
<dbReference type="InterPro" id="IPR027470">
    <property type="entry name" value="Cation_efflux_CTD"/>
</dbReference>
<dbReference type="SUPFAM" id="SSF160240">
    <property type="entry name" value="Cation efflux protein cytoplasmic domain-like"/>
    <property type="match status" value="1"/>
</dbReference>
<dbReference type="RefSeq" id="XP_003039015.1">
    <property type="nucleotide sequence ID" value="XM_003038969.1"/>
</dbReference>
<evidence type="ECO:0000256" key="2">
    <source>
        <dbReference type="ARBA" id="ARBA00022448"/>
    </source>
</evidence>
<proteinExistence type="predicted"/>
<feature type="transmembrane region" description="Helical" evidence="7">
    <location>
        <begin position="180"/>
        <end position="203"/>
    </location>
</feature>
<sequence length="364" mass="40932">MPYDDPLSFSKSRKSEDELSELRKRSRKGRRIAEYQKRQNELIDAMLMPMEAHSEQARQAEAANRLPVSSTPLHENMFSSSFLRAVPSPTSIVYAAITSGSLSFLATAIDSVFDPASNFVLDWLHRKSQKLDANRWPVGGSRLETTGNIVYGHMASVNLVVVTEAARTLITHKGNDLNDFHLPSVIAVSVALGVKIFLFLYCFTIRQHSSQVQVLWEDHRNDLFVNGFGLLMSAGGSKWAWFLDPMGGLIIALGTILSWARTIYHEFELLTGKSASPEFIHLVIYKAMTFTPDIISVDTVRAYHSGPDIIVEVDIVMDEHATLRHTHDVSQVLQDKLETLPGVERAYVHVDYESTHTPEHRKEK</sequence>
<dbReference type="GO" id="GO:0008324">
    <property type="term" value="F:monoatomic cation transmembrane transporter activity"/>
    <property type="evidence" value="ECO:0007669"/>
    <property type="project" value="InterPro"/>
</dbReference>
<dbReference type="InterPro" id="IPR058533">
    <property type="entry name" value="Cation_efflux_TM"/>
</dbReference>
<dbReference type="GO" id="GO:0016020">
    <property type="term" value="C:membrane"/>
    <property type="evidence" value="ECO:0007669"/>
    <property type="project" value="UniProtKB-SubCell"/>
</dbReference>
<dbReference type="VEuPathDB" id="FungiDB:SCHCODRAFT_01113175"/>
<evidence type="ECO:0000256" key="5">
    <source>
        <dbReference type="ARBA" id="ARBA00023136"/>
    </source>
</evidence>
<evidence type="ECO:0000256" key="3">
    <source>
        <dbReference type="ARBA" id="ARBA00022692"/>
    </source>
</evidence>
<dbReference type="Gene3D" id="1.20.1510.10">
    <property type="entry name" value="Cation efflux protein transmembrane domain"/>
    <property type="match status" value="1"/>
</dbReference>
<keyword evidence="11" id="KW-1185">Reference proteome</keyword>
<dbReference type="PANTHER" id="PTHR43840:SF12">
    <property type="entry name" value="CATION DIFFUSION FACILITATOR 1 (AFU_ORTHOLOGUE AFUA_1G14440)"/>
    <property type="match status" value="1"/>
</dbReference>
<organism evidence="11">
    <name type="scientific">Schizophyllum commune (strain H4-8 / FGSC 9210)</name>
    <name type="common">Split gill fungus</name>
    <dbReference type="NCBI Taxonomy" id="578458"/>
    <lineage>
        <taxon>Eukaryota</taxon>
        <taxon>Fungi</taxon>
        <taxon>Dikarya</taxon>
        <taxon>Basidiomycota</taxon>
        <taxon>Agaricomycotina</taxon>
        <taxon>Agaricomycetes</taxon>
        <taxon>Agaricomycetidae</taxon>
        <taxon>Agaricales</taxon>
        <taxon>Schizophyllaceae</taxon>
        <taxon>Schizophyllum</taxon>
    </lineage>
</organism>
<dbReference type="Proteomes" id="UP000007431">
    <property type="component" value="Unassembled WGS sequence"/>
</dbReference>
<dbReference type="eggNOG" id="KOG1485">
    <property type="taxonomic scope" value="Eukaryota"/>
</dbReference>
<dbReference type="OMA" id="TWFLTIR"/>
<keyword evidence="4 7" id="KW-1133">Transmembrane helix</keyword>
<evidence type="ECO:0000313" key="11">
    <source>
        <dbReference type="Proteomes" id="UP000007431"/>
    </source>
</evidence>
<dbReference type="KEGG" id="scm:SCHCO_01113175"/>
<dbReference type="EMBL" id="GL377302">
    <property type="protein sequence ID" value="EFJ04113.1"/>
    <property type="molecule type" value="Genomic_DNA"/>
</dbReference>
<feature type="compositionally biased region" description="Basic and acidic residues" evidence="6">
    <location>
        <begin position="13"/>
        <end position="23"/>
    </location>
</feature>
<comment type="subcellular location">
    <subcellularLocation>
        <location evidence="1">Membrane</location>
        <topology evidence="1">Multi-pass membrane protein</topology>
    </subcellularLocation>
</comment>
<keyword evidence="3 7" id="KW-0812">Transmembrane</keyword>
<dbReference type="Pfam" id="PF16916">
    <property type="entry name" value="ZT_dimer"/>
    <property type="match status" value="1"/>
</dbReference>
<dbReference type="STRING" id="578458.D8PLT7"/>
<dbReference type="Gene3D" id="3.30.70.1350">
    <property type="entry name" value="Cation efflux protein, cytoplasmic domain"/>
    <property type="match status" value="1"/>
</dbReference>
<gene>
    <name evidence="10" type="ORF">SCHCODRAFT_13884</name>
</gene>
<dbReference type="SUPFAM" id="SSF161111">
    <property type="entry name" value="Cation efflux protein transmembrane domain-like"/>
    <property type="match status" value="1"/>
</dbReference>
<dbReference type="GO" id="GO:0030003">
    <property type="term" value="P:intracellular monoatomic cation homeostasis"/>
    <property type="evidence" value="ECO:0007669"/>
    <property type="project" value="UniProtKB-ARBA"/>
</dbReference>
<dbReference type="InterPro" id="IPR036837">
    <property type="entry name" value="Cation_efflux_CTD_sf"/>
</dbReference>
<dbReference type="InParanoid" id="D8PLT7"/>
<name>D8PLT7_SCHCM</name>
<accession>D8PLT7</accession>
<reference evidence="10 11" key="1">
    <citation type="journal article" date="2010" name="Nat. Biotechnol.">
        <title>Genome sequence of the model mushroom Schizophyllum commune.</title>
        <authorList>
            <person name="Ohm R.A."/>
            <person name="de Jong J.F."/>
            <person name="Lugones L.G."/>
            <person name="Aerts A."/>
            <person name="Kothe E."/>
            <person name="Stajich J.E."/>
            <person name="de Vries R.P."/>
            <person name="Record E."/>
            <person name="Levasseur A."/>
            <person name="Baker S.E."/>
            <person name="Bartholomew K.A."/>
            <person name="Coutinho P.M."/>
            <person name="Erdmann S."/>
            <person name="Fowler T.J."/>
            <person name="Gathman A.C."/>
            <person name="Lombard V."/>
            <person name="Henrissat B."/>
            <person name="Knabe N."/>
            <person name="Kuees U."/>
            <person name="Lilly W.W."/>
            <person name="Lindquist E."/>
            <person name="Lucas S."/>
            <person name="Magnuson J.K."/>
            <person name="Piumi F."/>
            <person name="Raudaskoski M."/>
            <person name="Salamov A."/>
            <person name="Schmutz J."/>
            <person name="Schwarze F.W.M.R."/>
            <person name="vanKuyk P.A."/>
            <person name="Horton J.S."/>
            <person name="Grigoriev I.V."/>
            <person name="Woesten H.A.B."/>
        </authorList>
    </citation>
    <scope>NUCLEOTIDE SEQUENCE [LARGE SCALE GENOMIC DNA]</scope>
    <source>
        <strain evidence="11">H4-8 / FGSC 9210</strain>
    </source>
</reference>
<dbReference type="InterPro" id="IPR050291">
    <property type="entry name" value="CDF_Transporter"/>
</dbReference>
<keyword evidence="2" id="KW-0813">Transport</keyword>
<dbReference type="FunFam" id="1.20.1510.10:FF:000005">
    <property type="entry name" value="Putative Cation diffusion facilitator 1"/>
    <property type="match status" value="1"/>
</dbReference>
<dbReference type="GO" id="GO:0098771">
    <property type="term" value="P:inorganic ion homeostasis"/>
    <property type="evidence" value="ECO:0007669"/>
    <property type="project" value="UniProtKB-ARBA"/>
</dbReference>
<protein>
    <submittedName>
        <fullName evidence="10">Uncharacterized protein</fullName>
    </submittedName>
</protein>
<evidence type="ECO:0000256" key="1">
    <source>
        <dbReference type="ARBA" id="ARBA00004141"/>
    </source>
</evidence>
<dbReference type="GeneID" id="9585543"/>
<dbReference type="HOGENOM" id="CLU_013430_2_2_1"/>
<evidence type="ECO:0000256" key="6">
    <source>
        <dbReference type="SAM" id="MobiDB-lite"/>
    </source>
</evidence>
<feature type="domain" description="Cation efflux protein transmembrane" evidence="8">
    <location>
        <begin position="94"/>
        <end position="270"/>
    </location>
</feature>
<dbReference type="InterPro" id="IPR027469">
    <property type="entry name" value="Cation_efflux_TMD_sf"/>
</dbReference>
<dbReference type="OrthoDB" id="78296at2759"/>
<dbReference type="AlphaFoldDB" id="D8PLT7"/>
<evidence type="ECO:0000313" key="10">
    <source>
        <dbReference type="EMBL" id="EFJ04113.1"/>
    </source>
</evidence>
<dbReference type="Pfam" id="PF01545">
    <property type="entry name" value="Cation_efflux"/>
    <property type="match status" value="1"/>
</dbReference>
<feature type="transmembrane region" description="Helical" evidence="7">
    <location>
        <begin position="223"/>
        <end position="241"/>
    </location>
</feature>
<evidence type="ECO:0000259" key="8">
    <source>
        <dbReference type="Pfam" id="PF01545"/>
    </source>
</evidence>
<feature type="region of interest" description="Disordered" evidence="6">
    <location>
        <begin position="1"/>
        <end position="30"/>
    </location>
</feature>
<feature type="domain" description="Cation efflux protein cytoplasmic" evidence="9">
    <location>
        <begin position="288"/>
        <end position="351"/>
    </location>
</feature>
<evidence type="ECO:0000259" key="9">
    <source>
        <dbReference type="Pfam" id="PF16916"/>
    </source>
</evidence>